<organism evidence="1 2">
    <name type="scientific">Abeliophyllum distichum</name>
    <dbReference type="NCBI Taxonomy" id="126358"/>
    <lineage>
        <taxon>Eukaryota</taxon>
        <taxon>Viridiplantae</taxon>
        <taxon>Streptophyta</taxon>
        <taxon>Embryophyta</taxon>
        <taxon>Tracheophyta</taxon>
        <taxon>Spermatophyta</taxon>
        <taxon>Magnoliopsida</taxon>
        <taxon>eudicotyledons</taxon>
        <taxon>Gunneridae</taxon>
        <taxon>Pentapetalae</taxon>
        <taxon>asterids</taxon>
        <taxon>lamiids</taxon>
        <taxon>Lamiales</taxon>
        <taxon>Oleaceae</taxon>
        <taxon>Forsythieae</taxon>
        <taxon>Abeliophyllum</taxon>
    </lineage>
</organism>
<protein>
    <submittedName>
        <fullName evidence="1">Uncharacterized protein</fullName>
    </submittedName>
</protein>
<dbReference type="AlphaFoldDB" id="A0ABD1VYI8"/>
<name>A0ABD1VYI8_9LAMI</name>
<dbReference type="Proteomes" id="UP001604336">
    <property type="component" value="Unassembled WGS sequence"/>
</dbReference>
<reference evidence="2" key="1">
    <citation type="submission" date="2024-07" db="EMBL/GenBank/DDBJ databases">
        <title>Two chromosome-level genome assemblies of Korean endemic species Abeliophyllum distichum and Forsythia ovata (Oleaceae).</title>
        <authorList>
            <person name="Jang H."/>
        </authorList>
    </citation>
    <scope>NUCLEOTIDE SEQUENCE [LARGE SCALE GENOMIC DNA]</scope>
</reference>
<evidence type="ECO:0000313" key="2">
    <source>
        <dbReference type="Proteomes" id="UP001604336"/>
    </source>
</evidence>
<evidence type="ECO:0000313" key="1">
    <source>
        <dbReference type="EMBL" id="KAL2542475.1"/>
    </source>
</evidence>
<keyword evidence="2" id="KW-1185">Reference proteome</keyword>
<dbReference type="EMBL" id="JBFOLK010000001">
    <property type="protein sequence ID" value="KAL2542475.1"/>
    <property type="molecule type" value="Genomic_DNA"/>
</dbReference>
<proteinExistence type="predicted"/>
<accession>A0ABD1VYI8</accession>
<comment type="caution">
    <text evidence="1">The sequence shown here is derived from an EMBL/GenBank/DDBJ whole genome shotgun (WGS) entry which is preliminary data.</text>
</comment>
<sequence>MADVMSHGGDGACDPLHQPSRTFHSSCEFVSPSKRLGISRGINLEKAWQANEKRPLSMAFDNIEQTIKNNMKYFMRLIGNQSYFDLQNDWSPDKYHAFCAFVDFLAADRYRDYKFKAHNHLKEHGPSRPYGELSTKEWQNSIYKSYFYDDTEEVSKDENDGGDLGDL</sequence>
<gene>
    <name evidence="1" type="ORF">Adt_03453</name>
</gene>